<dbReference type="PANTHER" id="PTHR34989:SF1">
    <property type="entry name" value="PROTEIN HDED"/>
    <property type="match status" value="1"/>
</dbReference>
<evidence type="ECO:0000313" key="3">
    <source>
        <dbReference type="Proteomes" id="UP000886724"/>
    </source>
</evidence>
<dbReference type="PANTHER" id="PTHR34989">
    <property type="entry name" value="PROTEIN HDED"/>
    <property type="match status" value="1"/>
</dbReference>
<dbReference type="GO" id="GO:0005886">
    <property type="term" value="C:plasma membrane"/>
    <property type="evidence" value="ECO:0007669"/>
    <property type="project" value="TreeGrafter"/>
</dbReference>
<keyword evidence="1" id="KW-1133">Transmembrane helix</keyword>
<dbReference type="InterPro" id="IPR052712">
    <property type="entry name" value="Acid_resist_chaperone_HdeD"/>
</dbReference>
<gene>
    <name evidence="2" type="ORF">H9980_05115</name>
</gene>
<feature type="transmembrane region" description="Helical" evidence="1">
    <location>
        <begin position="80"/>
        <end position="97"/>
    </location>
</feature>
<reference evidence="2" key="1">
    <citation type="journal article" date="2021" name="PeerJ">
        <title>Extensive microbial diversity within the chicken gut microbiome revealed by metagenomics and culture.</title>
        <authorList>
            <person name="Gilroy R."/>
            <person name="Ravi A."/>
            <person name="Getino M."/>
            <person name="Pursley I."/>
            <person name="Horton D.L."/>
            <person name="Alikhan N.F."/>
            <person name="Baker D."/>
            <person name="Gharbi K."/>
            <person name="Hall N."/>
            <person name="Watson M."/>
            <person name="Adriaenssens E.M."/>
            <person name="Foster-Nyarko E."/>
            <person name="Jarju S."/>
            <person name="Secka A."/>
            <person name="Antonio M."/>
            <person name="Oren A."/>
            <person name="Chaudhuri R.R."/>
            <person name="La Ragione R."/>
            <person name="Hildebrand F."/>
            <person name="Pallen M.J."/>
        </authorList>
    </citation>
    <scope>NUCLEOTIDE SEQUENCE</scope>
    <source>
        <strain evidence="2">ChiGjej1B1-14440</strain>
    </source>
</reference>
<sequence>MYWEFDFINEFKENWNRRIKKIKTLYLILSIIMIIAGCACIFFPIKTFSIVKFIVAIVLIGFGIYSIVNYCISTSFFKDPFAIVHGIINILFGILIIETPSIITAFSLTFMFALILLFYGTEKIAFLQKLKYFNITNTGAYTFSGVINIILAIIFFILPLTSTIAINYIIAFYLIVDGITLFIEAINMKKIN</sequence>
<keyword evidence="1" id="KW-0812">Transmembrane</keyword>
<feature type="transmembrane region" description="Helical" evidence="1">
    <location>
        <begin position="50"/>
        <end position="68"/>
    </location>
</feature>
<feature type="transmembrane region" description="Helical" evidence="1">
    <location>
        <begin position="140"/>
        <end position="158"/>
    </location>
</feature>
<accession>A0A9D1XL53</accession>
<reference evidence="2" key="2">
    <citation type="submission" date="2021-04" db="EMBL/GenBank/DDBJ databases">
        <authorList>
            <person name="Gilroy R."/>
        </authorList>
    </citation>
    <scope>NUCLEOTIDE SEQUENCE</scope>
    <source>
        <strain evidence="2">ChiGjej1B1-14440</strain>
    </source>
</reference>
<proteinExistence type="predicted"/>
<dbReference type="Proteomes" id="UP000886724">
    <property type="component" value="Unassembled WGS sequence"/>
</dbReference>
<dbReference type="AlphaFoldDB" id="A0A9D1XL53"/>
<evidence type="ECO:0000313" key="2">
    <source>
        <dbReference type="EMBL" id="HIX81339.1"/>
    </source>
</evidence>
<dbReference type="EMBL" id="DXET01000113">
    <property type="protein sequence ID" value="HIX81339.1"/>
    <property type="molecule type" value="Genomic_DNA"/>
</dbReference>
<feature type="transmembrane region" description="Helical" evidence="1">
    <location>
        <begin position="103"/>
        <end position="120"/>
    </location>
</feature>
<comment type="caution">
    <text evidence="2">The sequence shown here is derived from an EMBL/GenBank/DDBJ whole genome shotgun (WGS) entry which is preliminary data.</text>
</comment>
<protein>
    <submittedName>
        <fullName evidence="2">DUF308 domain-containing protein</fullName>
    </submittedName>
</protein>
<name>A0A9D1XL53_9FIRM</name>
<evidence type="ECO:0000256" key="1">
    <source>
        <dbReference type="SAM" id="Phobius"/>
    </source>
</evidence>
<keyword evidence="1" id="KW-0472">Membrane</keyword>
<dbReference type="Pfam" id="PF03729">
    <property type="entry name" value="DUF308"/>
    <property type="match status" value="2"/>
</dbReference>
<dbReference type="InterPro" id="IPR005325">
    <property type="entry name" value="DUF308_memb"/>
</dbReference>
<feature type="transmembrane region" description="Helical" evidence="1">
    <location>
        <begin position="164"/>
        <end position="186"/>
    </location>
</feature>
<organism evidence="2 3">
    <name type="scientific">Candidatus Erysipelatoclostridium merdavium</name>
    <dbReference type="NCBI Taxonomy" id="2838566"/>
    <lineage>
        <taxon>Bacteria</taxon>
        <taxon>Bacillati</taxon>
        <taxon>Bacillota</taxon>
        <taxon>Erysipelotrichia</taxon>
        <taxon>Erysipelotrichales</taxon>
        <taxon>Erysipelotrichales incertae sedis</taxon>
    </lineage>
</organism>
<feature type="transmembrane region" description="Helical" evidence="1">
    <location>
        <begin position="25"/>
        <end position="44"/>
    </location>
</feature>